<evidence type="ECO:0000313" key="3">
    <source>
        <dbReference type="Proteomes" id="UP000315540"/>
    </source>
</evidence>
<dbReference type="Proteomes" id="UP000315540">
    <property type="component" value="Unassembled WGS sequence"/>
</dbReference>
<feature type="transmembrane region" description="Helical" evidence="1">
    <location>
        <begin position="66"/>
        <end position="89"/>
    </location>
</feature>
<evidence type="ECO:0000256" key="1">
    <source>
        <dbReference type="SAM" id="Phobius"/>
    </source>
</evidence>
<evidence type="ECO:0000313" key="2">
    <source>
        <dbReference type="EMBL" id="TPN87883.1"/>
    </source>
</evidence>
<feature type="transmembrane region" description="Helical" evidence="1">
    <location>
        <begin position="124"/>
        <end position="141"/>
    </location>
</feature>
<keyword evidence="3" id="KW-1185">Reference proteome</keyword>
<reference evidence="2 3" key="1">
    <citation type="submission" date="2019-06" db="EMBL/GenBank/DDBJ databases">
        <authorList>
            <person name="Meng X."/>
        </authorList>
    </citation>
    <scope>NUCLEOTIDE SEQUENCE [LARGE SCALE GENOMIC DNA]</scope>
    <source>
        <strain evidence="2 3">M625</strain>
    </source>
</reference>
<dbReference type="EMBL" id="VFWZ01000002">
    <property type="protein sequence ID" value="TPN87883.1"/>
    <property type="molecule type" value="Genomic_DNA"/>
</dbReference>
<sequence>MIIYLGYEKRNEHIVGFVSGSTYLLSLGNGLGFAGNLSDSLFTSWRGNPLPDLGYWTRFQNGSESVYGVLFSSLGISSFIYIFYFIEVIKILFIKLKSKTTHVKVLRILAIVLFLQGIYQEEAYSPYCLGLVMFLVGLNFYKKDEEETVSV</sequence>
<gene>
    <name evidence="2" type="ORF">FHK87_09935</name>
</gene>
<dbReference type="OrthoDB" id="1447656at2"/>
<keyword evidence="1" id="KW-1133">Transmembrane helix</keyword>
<protein>
    <submittedName>
        <fullName evidence="2">Uncharacterized protein</fullName>
    </submittedName>
</protein>
<keyword evidence="1" id="KW-0812">Transmembrane</keyword>
<comment type="caution">
    <text evidence="2">The sequence shown here is derived from an EMBL/GenBank/DDBJ whole genome shotgun (WGS) entry which is preliminary data.</text>
</comment>
<organism evidence="2 3">
    <name type="scientific">Aquimarina algicola</name>
    <dbReference type="NCBI Taxonomy" id="2589995"/>
    <lineage>
        <taxon>Bacteria</taxon>
        <taxon>Pseudomonadati</taxon>
        <taxon>Bacteroidota</taxon>
        <taxon>Flavobacteriia</taxon>
        <taxon>Flavobacteriales</taxon>
        <taxon>Flavobacteriaceae</taxon>
        <taxon>Aquimarina</taxon>
    </lineage>
</organism>
<dbReference type="AlphaFoldDB" id="A0A504JJU0"/>
<accession>A0A504JJU0</accession>
<keyword evidence="1" id="KW-0472">Membrane</keyword>
<dbReference type="RefSeq" id="WP_140592522.1">
    <property type="nucleotide sequence ID" value="NZ_VFWZ01000002.1"/>
</dbReference>
<name>A0A504JJU0_9FLAO</name>
<proteinExistence type="predicted"/>
<feature type="transmembrane region" description="Helical" evidence="1">
    <location>
        <begin position="101"/>
        <end position="118"/>
    </location>
</feature>